<dbReference type="InterPro" id="IPR053246">
    <property type="entry name" value="NS_splicing_regulatory_protein"/>
</dbReference>
<feature type="compositionally biased region" description="Basic and acidic residues" evidence="3">
    <location>
        <begin position="105"/>
        <end position="118"/>
    </location>
</feature>
<feature type="compositionally biased region" description="Low complexity" evidence="3">
    <location>
        <begin position="216"/>
        <end position="227"/>
    </location>
</feature>
<protein>
    <recommendedName>
        <fullName evidence="4">Nuclear speckle splicing regulatory protein 1 N-terminal domain-containing protein</fullName>
    </recommendedName>
</protein>
<accession>A0A067MRS2</accession>
<dbReference type="EMBL" id="KL198021">
    <property type="protein sequence ID" value="KDQ18438.1"/>
    <property type="molecule type" value="Genomic_DNA"/>
</dbReference>
<dbReference type="PANTHER" id="PTHR47845">
    <property type="entry name" value="NUCLEAR SPECKLE SPLICING REGULATORY PROTEIN 1 HOMOLOG"/>
    <property type="match status" value="1"/>
</dbReference>
<dbReference type="FunCoup" id="A0A067MRS2">
    <property type="interactions" value="31"/>
</dbReference>
<dbReference type="OrthoDB" id="446635at2759"/>
<feature type="region of interest" description="Disordered" evidence="3">
    <location>
        <begin position="1"/>
        <end position="85"/>
    </location>
</feature>
<feature type="region of interest" description="Disordered" evidence="3">
    <location>
        <begin position="295"/>
        <end position="314"/>
    </location>
</feature>
<reference evidence="6" key="1">
    <citation type="journal article" date="2014" name="Proc. Natl. Acad. Sci. U.S.A.">
        <title>Extensive sampling of basidiomycete genomes demonstrates inadequacy of the white-rot/brown-rot paradigm for wood decay fungi.</title>
        <authorList>
            <person name="Riley R."/>
            <person name="Salamov A.A."/>
            <person name="Brown D.W."/>
            <person name="Nagy L.G."/>
            <person name="Floudas D."/>
            <person name="Held B.W."/>
            <person name="Levasseur A."/>
            <person name="Lombard V."/>
            <person name="Morin E."/>
            <person name="Otillar R."/>
            <person name="Lindquist E.A."/>
            <person name="Sun H."/>
            <person name="LaButti K.M."/>
            <person name="Schmutz J."/>
            <person name="Jabbour D."/>
            <person name="Luo H."/>
            <person name="Baker S.E."/>
            <person name="Pisabarro A.G."/>
            <person name="Walton J.D."/>
            <person name="Blanchette R.A."/>
            <person name="Henrissat B."/>
            <person name="Martin F."/>
            <person name="Cullen D."/>
            <person name="Hibbett D.S."/>
            <person name="Grigoriev I.V."/>
        </authorList>
    </citation>
    <scope>NUCLEOTIDE SEQUENCE [LARGE SCALE GENOMIC DNA]</scope>
    <source>
        <strain evidence="6">FD-172 SS1</strain>
    </source>
</reference>
<evidence type="ECO:0000256" key="1">
    <source>
        <dbReference type="ARBA" id="ARBA00010126"/>
    </source>
</evidence>
<keyword evidence="6" id="KW-1185">Reference proteome</keyword>
<dbReference type="GO" id="GO:0000381">
    <property type="term" value="P:regulation of alternative mRNA splicing, via spliceosome"/>
    <property type="evidence" value="ECO:0007669"/>
    <property type="project" value="InterPro"/>
</dbReference>
<feature type="compositionally biased region" description="Basic and acidic residues" evidence="3">
    <location>
        <begin position="74"/>
        <end position="85"/>
    </location>
</feature>
<feature type="compositionally biased region" description="Low complexity" evidence="3">
    <location>
        <begin position="44"/>
        <end position="55"/>
    </location>
</feature>
<dbReference type="PANTHER" id="PTHR47845:SF1">
    <property type="entry name" value="NUCLEAR SPECKLE SPLICING REGULATORY PROTEIN 1 HOMOLOG"/>
    <property type="match status" value="1"/>
</dbReference>
<organism evidence="5 6">
    <name type="scientific">Botryobasidium botryosum (strain FD-172 SS1)</name>
    <dbReference type="NCBI Taxonomy" id="930990"/>
    <lineage>
        <taxon>Eukaryota</taxon>
        <taxon>Fungi</taxon>
        <taxon>Dikarya</taxon>
        <taxon>Basidiomycota</taxon>
        <taxon>Agaricomycotina</taxon>
        <taxon>Agaricomycetes</taxon>
        <taxon>Cantharellales</taxon>
        <taxon>Botryobasidiaceae</taxon>
        <taxon>Botryobasidium</taxon>
    </lineage>
</organism>
<keyword evidence="2" id="KW-0175">Coiled coil</keyword>
<dbReference type="Proteomes" id="UP000027195">
    <property type="component" value="Unassembled WGS sequence"/>
</dbReference>
<dbReference type="InterPro" id="IPR018612">
    <property type="entry name" value="NSRP1_N"/>
</dbReference>
<evidence type="ECO:0000313" key="5">
    <source>
        <dbReference type="EMBL" id="KDQ18438.1"/>
    </source>
</evidence>
<dbReference type="Pfam" id="PF09745">
    <property type="entry name" value="NSRP1_N"/>
    <property type="match status" value="1"/>
</dbReference>
<evidence type="ECO:0000259" key="4">
    <source>
        <dbReference type="Pfam" id="PF09745"/>
    </source>
</evidence>
<feature type="compositionally biased region" description="Polar residues" evidence="3">
    <location>
        <begin position="56"/>
        <end position="67"/>
    </location>
</feature>
<dbReference type="AlphaFoldDB" id="A0A067MRS2"/>
<name>A0A067MRS2_BOTB1</name>
<comment type="similarity">
    <text evidence="1">Belongs to the NSRP1 family.</text>
</comment>
<sequence>MSAPKLSFSLAAKPKPNPVGAAPSLKRPALFDDTNDPLESNPDAAPTASASSSSSVTRTPVNKQLIAQGSKKLSRAERKRMEEEKAIDNTVYEYDAVWDRMKDAERHAKEAREEESKERKPKYIKNLLNSAATRKLDHLRAEEKMMQREREAEGDEFADKEKFVTQAYKDQMAEVRRAEEEEKRREEEEKKKNKGLSTGMTHFYRTLLERSDEQRSAAVAATSTSSAIGPTLPPSTTDTPAKPNLTILKPPGPRETSDAELARLARETGKEVELNDDNQIVDRRQLLNAGLNLSAPNTRRLGMTSSKSAKNMEDVQVHRAAGVAASKKEIRERQARLIERQLEEENERAIREKERAEEEEKARVLEKRNNEAEIQRARQRYLERKKRKLEEAAAEGQVQDPETAS</sequence>
<dbReference type="HOGENOM" id="CLU_042321_1_0_1"/>
<feature type="domain" description="Nuclear speckle splicing regulatory protein 1 N-terminal" evidence="4">
    <location>
        <begin position="78"/>
        <end position="194"/>
    </location>
</feature>
<feature type="compositionally biased region" description="Basic and acidic residues" evidence="3">
    <location>
        <begin position="174"/>
        <end position="191"/>
    </location>
</feature>
<dbReference type="STRING" id="930990.A0A067MRS2"/>
<proteinExistence type="inferred from homology"/>
<evidence type="ECO:0000256" key="3">
    <source>
        <dbReference type="SAM" id="MobiDB-lite"/>
    </source>
</evidence>
<feature type="region of interest" description="Disordered" evidence="3">
    <location>
        <begin position="105"/>
        <end position="124"/>
    </location>
</feature>
<feature type="region of interest" description="Disordered" evidence="3">
    <location>
        <begin position="174"/>
        <end position="258"/>
    </location>
</feature>
<feature type="region of interest" description="Disordered" evidence="3">
    <location>
        <begin position="344"/>
        <end position="375"/>
    </location>
</feature>
<gene>
    <name evidence="5" type="ORF">BOTBODRAFT_103774</name>
</gene>
<evidence type="ECO:0000256" key="2">
    <source>
        <dbReference type="ARBA" id="ARBA00023054"/>
    </source>
</evidence>
<evidence type="ECO:0000313" key="6">
    <source>
        <dbReference type="Proteomes" id="UP000027195"/>
    </source>
</evidence>
<dbReference type="InParanoid" id="A0A067MRS2"/>